<keyword evidence="4" id="KW-0328">Glycosyltransferase</keyword>
<keyword evidence="9 10" id="KW-0472">Membrane</keyword>
<keyword evidence="6 10" id="KW-0812">Transmembrane</keyword>
<comment type="caution">
    <text evidence="11">The sequence shown here is derived from an EMBL/GenBank/DDBJ whole genome shotgun (WGS) entry which is preliminary data.</text>
</comment>
<gene>
    <name evidence="11" type="ORF">GCM10009823_03150</name>
</gene>
<evidence type="ECO:0000256" key="3">
    <source>
        <dbReference type="ARBA" id="ARBA00022502"/>
    </source>
</evidence>
<dbReference type="EMBL" id="BAAAPZ010000002">
    <property type="protein sequence ID" value="GAA2088220.1"/>
    <property type="molecule type" value="Genomic_DNA"/>
</dbReference>
<evidence type="ECO:0000256" key="10">
    <source>
        <dbReference type="SAM" id="Phobius"/>
    </source>
</evidence>
<feature type="transmembrane region" description="Helical" evidence="10">
    <location>
        <begin position="265"/>
        <end position="284"/>
    </location>
</feature>
<keyword evidence="8 10" id="KW-1133">Transmembrane helix</keyword>
<evidence type="ECO:0000256" key="8">
    <source>
        <dbReference type="ARBA" id="ARBA00022989"/>
    </source>
</evidence>
<sequence length="422" mass="46574">MSGARASAETRARDIRTREAAPVLLPRLFSRSALDRAARSFLTLPFWLQALSVFLVSRCVSLAIMAIVVRTQPEAPWSSGAVTTLNDFLNFWDGGWYSRVAQEGYPEELPTDGEGRVFQNAWAFYPLFPWLTRVLGGLTGADFETVAPVLSTVCAGAASVVLLALFRHVTTPGRALTGLAFVLFFPASPVLGTAYAEALTLLLQACALLCVVQRRYWLALLPVVLMDLSRPVGVAFSFFMLIHLVSRFLRRAEDPYPRREVVSSWALGVLSCAAALLHPAHAWLRTGSFTAYTDTEAAWHTGQTRIFVQWLDAGTLWMGPAGPAVVVLLVVAMVLLLVSPAGRTMGRTLQQHCWGYGVYLLLFFTPQTSTARLFLPLFPFALALAYVRSWALRAVVLLAFTVLQLFWVGWLWHFTPPGDLPP</sequence>
<name>A0ABN2WAX9_9MICO</name>
<feature type="transmembrane region" description="Helical" evidence="10">
    <location>
        <begin position="317"/>
        <end position="337"/>
    </location>
</feature>
<evidence type="ECO:0000256" key="5">
    <source>
        <dbReference type="ARBA" id="ARBA00022679"/>
    </source>
</evidence>
<evidence type="ECO:0000256" key="1">
    <source>
        <dbReference type="ARBA" id="ARBA00004477"/>
    </source>
</evidence>
<evidence type="ECO:0000256" key="9">
    <source>
        <dbReference type="ARBA" id="ARBA00023136"/>
    </source>
</evidence>
<feature type="transmembrane region" description="Helical" evidence="10">
    <location>
        <begin position="46"/>
        <end position="69"/>
    </location>
</feature>
<evidence type="ECO:0008006" key="13">
    <source>
        <dbReference type="Google" id="ProtNLM"/>
    </source>
</evidence>
<keyword evidence="7" id="KW-0256">Endoplasmic reticulum</keyword>
<feature type="transmembrane region" description="Helical" evidence="10">
    <location>
        <begin position="178"/>
        <end position="196"/>
    </location>
</feature>
<feature type="transmembrane region" description="Helical" evidence="10">
    <location>
        <begin position="216"/>
        <end position="244"/>
    </location>
</feature>
<proteinExistence type="predicted"/>
<feature type="transmembrane region" description="Helical" evidence="10">
    <location>
        <begin position="349"/>
        <end position="365"/>
    </location>
</feature>
<evidence type="ECO:0000256" key="2">
    <source>
        <dbReference type="ARBA" id="ARBA00004687"/>
    </source>
</evidence>
<dbReference type="PANTHER" id="PTHR12468:SF2">
    <property type="entry name" value="GPI MANNOSYLTRANSFERASE 2"/>
    <property type="match status" value="1"/>
</dbReference>
<reference evidence="11 12" key="1">
    <citation type="journal article" date="2019" name="Int. J. Syst. Evol. Microbiol.">
        <title>The Global Catalogue of Microorganisms (GCM) 10K type strain sequencing project: providing services to taxonomists for standard genome sequencing and annotation.</title>
        <authorList>
            <consortium name="The Broad Institute Genomics Platform"/>
            <consortium name="The Broad Institute Genome Sequencing Center for Infectious Disease"/>
            <person name="Wu L."/>
            <person name="Ma J."/>
        </authorList>
    </citation>
    <scope>NUCLEOTIDE SEQUENCE [LARGE SCALE GENOMIC DNA]</scope>
    <source>
        <strain evidence="11 12">JCM 15900</strain>
    </source>
</reference>
<protein>
    <recommendedName>
        <fullName evidence="13">Mannosyltransferase (PIG-V)</fullName>
    </recommendedName>
</protein>
<keyword evidence="5" id="KW-0808">Transferase</keyword>
<dbReference type="InterPro" id="IPR007315">
    <property type="entry name" value="PIG-V/Gpi18"/>
</dbReference>
<dbReference type="Proteomes" id="UP001500984">
    <property type="component" value="Unassembled WGS sequence"/>
</dbReference>
<organism evidence="11 12">
    <name type="scientific">Brevibacterium salitolerans</name>
    <dbReference type="NCBI Taxonomy" id="1403566"/>
    <lineage>
        <taxon>Bacteria</taxon>
        <taxon>Bacillati</taxon>
        <taxon>Actinomycetota</taxon>
        <taxon>Actinomycetes</taxon>
        <taxon>Micrococcales</taxon>
        <taxon>Brevibacteriaceae</taxon>
        <taxon>Brevibacterium</taxon>
    </lineage>
</organism>
<dbReference type="RefSeq" id="WP_344334593.1">
    <property type="nucleotide sequence ID" value="NZ_BAAAPZ010000002.1"/>
</dbReference>
<feature type="transmembrane region" description="Helical" evidence="10">
    <location>
        <begin position="394"/>
        <end position="412"/>
    </location>
</feature>
<evidence type="ECO:0000256" key="7">
    <source>
        <dbReference type="ARBA" id="ARBA00022824"/>
    </source>
</evidence>
<dbReference type="PANTHER" id="PTHR12468">
    <property type="entry name" value="GPI MANNOSYLTRANSFERASE 2"/>
    <property type="match status" value="1"/>
</dbReference>
<feature type="transmembrane region" description="Helical" evidence="10">
    <location>
        <begin position="145"/>
        <end position="166"/>
    </location>
</feature>
<evidence type="ECO:0000313" key="11">
    <source>
        <dbReference type="EMBL" id="GAA2088220.1"/>
    </source>
</evidence>
<evidence type="ECO:0000313" key="12">
    <source>
        <dbReference type="Proteomes" id="UP001500984"/>
    </source>
</evidence>
<accession>A0ABN2WAX9</accession>
<keyword evidence="3" id="KW-0337">GPI-anchor biosynthesis</keyword>
<evidence type="ECO:0000256" key="6">
    <source>
        <dbReference type="ARBA" id="ARBA00022692"/>
    </source>
</evidence>
<comment type="pathway">
    <text evidence="2">Glycolipid biosynthesis; glycosylphosphatidylinositol-anchor biosynthesis.</text>
</comment>
<keyword evidence="12" id="KW-1185">Reference proteome</keyword>
<comment type="subcellular location">
    <subcellularLocation>
        <location evidence="1">Endoplasmic reticulum membrane</location>
        <topology evidence="1">Multi-pass membrane protein</topology>
    </subcellularLocation>
</comment>
<evidence type="ECO:0000256" key="4">
    <source>
        <dbReference type="ARBA" id="ARBA00022676"/>
    </source>
</evidence>